<evidence type="ECO:0000313" key="2">
    <source>
        <dbReference type="EMBL" id="OVA02346.1"/>
    </source>
</evidence>
<evidence type="ECO:0000256" key="1">
    <source>
        <dbReference type="SAM" id="MobiDB-lite"/>
    </source>
</evidence>
<organism evidence="2 3">
    <name type="scientific">Macleaya cordata</name>
    <name type="common">Five-seeded plume-poppy</name>
    <name type="synonym">Bocconia cordata</name>
    <dbReference type="NCBI Taxonomy" id="56857"/>
    <lineage>
        <taxon>Eukaryota</taxon>
        <taxon>Viridiplantae</taxon>
        <taxon>Streptophyta</taxon>
        <taxon>Embryophyta</taxon>
        <taxon>Tracheophyta</taxon>
        <taxon>Spermatophyta</taxon>
        <taxon>Magnoliopsida</taxon>
        <taxon>Ranunculales</taxon>
        <taxon>Papaveraceae</taxon>
        <taxon>Papaveroideae</taxon>
        <taxon>Macleaya</taxon>
    </lineage>
</organism>
<dbReference type="PANTHER" id="PTHR34657">
    <property type="entry name" value="EMBRYO SAC DEVELOPMENT ARREST 6"/>
    <property type="match status" value="1"/>
</dbReference>
<reference evidence="2 3" key="1">
    <citation type="journal article" date="2017" name="Mol. Plant">
        <title>The Genome of Medicinal Plant Macleaya cordata Provides New Insights into Benzylisoquinoline Alkaloids Metabolism.</title>
        <authorList>
            <person name="Liu X."/>
            <person name="Liu Y."/>
            <person name="Huang P."/>
            <person name="Ma Y."/>
            <person name="Qing Z."/>
            <person name="Tang Q."/>
            <person name="Cao H."/>
            <person name="Cheng P."/>
            <person name="Zheng Y."/>
            <person name="Yuan Z."/>
            <person name="Zhou Y."/>
            <person name="Liu J."/>
            <person name="Tang Z."/>
            <person name="Zhuo Y."/>
            <person name="Zhang Y."/>
            <person name="Yu L."/>
            <person name="Huang J."/>
            <person name="Yang P."/>
            <person name="Peng Q."/>
            <person name="Zhang J."/>
            <person name="Jiang W."/>
            <person name="Zhang Z."/>
            <person name="Lin K."/>
            <person name="Ro D.K."/>
            <person name="Chen X."/>
            <person name="Xiong X."/>
            <person name="Shang Y."/>
            <person name="Huang S."/>
            <person name="Zeng J."/>
        </authorList>
    </citation>
    <scope>NUCLEOTIDE SEQUENCE [LARGE SCALE GENOMIC DNA]</scope>
    <source>
        <strain evidence="3">cv. BLH2017</strain>
        <tissue evidence="2">Root</tissue>
    </source>
</reference>
<accession>A0A200PVX7</accession>
<dbReference type="AlphaFoldDB" id="A0A200PVX7"/>
<comment type="caution">
    <text evidence="2">The sequence shown here is derived from an EMBL/GenBank/DDBJ whole genome shotgun (WGS) entry which is preliminary data.</text>
</comment>
<keyword evidence="3" id="KW-1185">Reference proteome</keyword>
<dbReference type="PANTHER" id="PTHR34657:SF4">
    <property type="entry name" value="EMBRYO SAC DEVELOPMENT ARREST 6"/>
    <property type="match status" value="1"/>
</dbReference>
<dbReference type="OMA" id="IEMETRW"/>
<gene>
    <name evidence="2" type="ORF">BVC80_9099g146</name>
</gene>
<proteinExistence type="predicted"/>
<sequence length="148" mass="16020">MLSTAMSNKPRHGVLTPGGASRKRKEREVGFDALKAAKATTTTQAAEPAKDNRLLAGYLAHEFLTQGTLFGQKWDPARAEATPISPRNKPNQKSRRAEVMVKAAAAAGSPVVVRHHESYAEVANLLKSDGAHIEGIVNPTQLARWLQM</sequence>
<dbReference type="STRING" id="56857.A0A200PVX7"/>
<feature type="region of interest" description="Disordered" evidence="1">
    <location>
        <begin position="1"/>
        <end position="30"/>
    </location>
</feature>
<dbReference type="Proteomes" id="UP000195402">
    <property type="component" value="Unassembled WGS sequence"/>
</dbReference>
<evidence type="ECO:0000313" key="3">
    <source>
        <dbReference type="Proteomes" id="UP000195402"/>
    </source>
</evidence>
<dbReference type="FunCoup" id="A0A200PVX7">
    <property type="interactions" value="574"/>
</dbReference>
<protein>
    <submittedName>
        <fullName evidence="2">Uncharacterized protein</fullName>
    </submittedName>
</protein>
<dbReference type="InParanoid" id="A0A200PVX7"/>
<dbReference type="EMBL" id="MVGT01003956">
    <property type="protein sequence ID" value="OVA02346.1"/>
    <property type="molecule type" value="Genomic_DNA"/>
</dbReference>
<dbReference type="OrthoDB" id="687843at2759"/>
<name>A0A200PVX7_MACCD</name>